<dbReference type="CDD" id="cd05015">
    <property type="entry name" value="SIS_PGI_1"/>
    <property type="match status" value="1"/>
</dbReference>
<dbReference type="InterPro" id="IPR023096">
    <property type="entry name" value="G6P_Isomerase_C"/>
</dbReference>
<dbReference type="EC" id="5.3.1.9" evidence="3 9"/>
<accession>A0A090MC80</accession>
<reference evidence="11 12" key="2">
    <citation type="journal article" date="2014" name="BMC Genomics">
        <title>An improved genome of the model marine alga Ostreococcus tauri unfolds by assessing Illumina de novo assemblies.</title>
        <authorList>
            <person name="Blanc-Mathieu R."/>
            <person name="Verhelst B."/>
            <person name="Derelle E."/>
            <person name="Rombauts S."/>
            <person name="Bouget F.Y."/>
            <person name="Carre I."/>
            <person name="Chateau A."/>
            <person name="Eyre-Walker A."/>
            <person name="Grimsley N."/>
            <person name="Moreau H."/>
            <person name="Piegu B."/>
            <person name="Rivals E."/>
            <person name="Schackwitz W."/>
            <person name="Van de Peer Y."/>
            <person name="Piganeau G."/>
        </authorList>
    </citation>
    <scope>NUCLEOTIDE SEQUENCE [LARGE SCALE GENOMIC DNA]</scope>
    <source>
        <strain evidence="12">OTTH 0595 / CCAP 157/2 / RCC745</strain>
    </source>
</reference>
<dbReference type="NCBIfam" id="NF001211">
    <property type="entry name" value="PRK00179.1"/>
    <property type="match status" value="1"/>
</dbReference>
<evidence type="ECO:0000256" key="9">
    <source>
        <dbReference type="RuleBase" id="RU000612"/>
    </source>
</evidence>
<reference evidence="12" key="1">
    <citation type="journal article" date="2006" name="Proc. Natl. Acad. Sci. U.S.A.">
        <title>Genome analysis of the smallest free-living eukaryote Ostreococcus tauri unveils many unique features.</title>
        <authorList>
            <person name="Derelle E."/>
            <person name="Ferraz C."/>
            <person name="Rombauts S."/>
            <person name="Rouze P."/>
            <person name="Worden A.Z."/>
            <person name="Robbens S."/>
            <person name="Partensky F."/>
            <person name="Degroeve S."/>
            <person name="Echeynie S."/>
            <person name="Cooke R."/>
            <person name="Saeys Y."/>
            <person name="Wuyts J."/>
            <person name="Jabbari K."/>
            <person name="Bowler C."/>
            <person name="Panaud O."/>
            <person name="Piegu B."/>
            <person name="Ball S.G."/>
            <person name="Ral J.-P."/>
            <person name="Bouget F.-Y."/>
            <person name="Piganeau G."/>
            <person name="De Baets B."/>
            <person name="Picard A."/>
            <person name="Delseny M."/>
            <person name="Demaille J."/>
            <person name="Van de Peer Y."/>
            <person name="Moreau H."/>
        </authorList>
    </citation>
    <scope>NUCLEOTIDE SEQUENCE [LARGE SCALE GENOMIC DNA]</scope>
    <source>
        <strain evidence="12">OTTH 0595 / CCAP 157/2 / RCC745</strain>
    </source>
</reference>
<evidence type="ECO:0000256" key="6">
    <source>
        <dbReference type="ARBA" id="ARBA00023152"/>
    </source>
</evidence>
<dbReference type="STRING" id="70448.A0A090MC80"/>
<evidence type="ECO:0000256" key="1">
    <source>
        <dbReference type="ARBA" id="ARBA00004926"/>
    </source>
</evidence>
<keyword evidence="5" id="KW-0963">Cytoplasm</keyword>
<dbReference type="GeneID" id="9835928"/>
<dbReference type="PROSITE" id="PS00765">
    <property type="entry name" value="P_GLUCOSE_ISOMERASE_1"/>
    <property type="match status" value="1"/>
</dbReference>
<dbReference type="FunCoup" id="A0A090MC80">
    <property type="interactions" value="1377"/>
</dbReference>
<dbReference type="GO" id="GO:0006096">
    <property type="term" value="P:glycolytic process"/>
    <property type="evidence" value="ECO:0007669"/>
    <property type="project" value="UniProtKB-UniPathway"/>
</dbReference>
<dbReference type="PROSITE" id="PS00174">
    <property type="entry name" value="P_GLUCOSE_ISOMERASE_2"/>
    <property type="match status" value="1"/>
</dbReference>
<dbReference type="KEGG" id="ota:OT_ostta11g02780"/>
<evidence type="ECO:0000313" key="12">
    <source>
        <dbReference type="Proteomes" id="UP000009170"/>
    </source>
</evidence>
<evidence type="ECO:0000256" key="7">
    <source>
        <dbReference type="ARBA" id="ARBA00023235"/>
    </source>
</evidence>
<dbReference type="CDD" id="cd05016">
    <property type="entry name" value="SIS_PGI_2"/>
    <property type="match status" value="1"/>
</dbReference>
<comment type="caution">
    <text evidence="11">The sequence shown here is derived from an EMBL/GenBank/DDBJ whole genome shotgun (WGS) entry which is preliminary data.</text>
</comment>
<evidence type="ECO:0000256" key="3">
    <source>
        <dbReference type="ARBA" id="ARBA00011952"/>
    </source>
</evidence>
<dbReference type="EMBL" id="CAID01000011">
    <property type="protein sequence ID" value="CEF99714.1"/>
    <property type="molecule type" value="Genomic_DNA"/>
</dbReference>
<dbReference type="GO" id="GO:0097367">
    <property type="term" value="F:carbohydrate derivative binding"/>
    <property type="evidence" value="ECO:0007669"/>
    <property type="project" value="InterPro"/>
</dbReference>
<dbReference type="Gene3D" id="3.40.50.10490">
    <property type="entry name" value="Glucose-6-phosphate isomerase like protein, domain 1"/>
    <property type="match status" value="2"/>
</dbReference>
<dbReference type="InterPro" id="IPR035476">
    <property type="entry name" value="SIS_PGI_1"/>
</dbReference>
<dbReference type="GO" id="GO:0005829">
    <property type="term" value="C:cytosol"/>
    <property type="evidence" value="ECO:0007669"/>
    <property type="project" value="TreeGrafter"/>
</dbReference>
<dbReference type="PROSITE" id="PS51463">
    <property type="entry name" value="P_GLUCOSE_ISOMERASE_3"/>
    <property type="match status" value="1"/>
</dbReference>
<dbReference type="AlphaFoldDB" id="A0A090MC80"/>
<dbReference type="Proteomes" id="UP000009170">
    <property type="component" value="Unassembled WGS sequence"/>
</dbReference>
<keyword evidence="4 9" id="KW-0312">Gluconeogenesis</keyword>
<sequence>MWARDTLARGGRDAPGRGEFGRRRARHWERRGRAVGRAMPVVMEAKALISSTEEWRALRSHVEAIDKTHLRDLIRDEARCDALALEYDGLYCDFARQRVTTETMEKLYDLARAAGVREKVNAMFNGEAINSTENRAVLHVATRAPKDKVINVDGRNVVPDVHDVLEKIKEFSERVRNGEWIGETGKPLKDVVAIGIGGSFLGPLFVHTALRTNPEAAVGASGRQLRFLANVDPVDVARSLNGLDPETTLVIVVSKTFTTAETMLNARTVRAWIRASLGENAVQKHMVAISTNLKLVKEFGIDPDNAFAFWDWVGGRYSVCSAVGMLPLSLQYGYDTMEKFLEGAWSMDQHFANAPFEENLPVTLGMLSVWNVSFLGCPARAILPYCQALAKLAPHIQQVAMESNGKGVAIDGTPLDYDTGEIDFGEPGTNGQHSFYQLIHQGRTIPCDFIGIVKSQQSVYLKGEIVSNHDELMCNFFAQADALAVGKSAVELRSENVPDALIPHKTFSGNRPSLSIMLPELNAYTTGQLLSLYEHRVAVQGFVWGINSFDQWGVELGKVLASRVRATMNDKRTKGETMSGGEGYNPSTTRLLNRYLAGKAKLIYPEPKDVFPCDLIDSDECRPPTSYV</sequence>
<evidence type="ECO:0000256" key="4">
    <source>
        <dbReference type="ARBA" id="ARBA00022432"/>
    </source>
</evidence>
<gene>
    <name evidence="11" type="ORF">OT_ostta11g02780</name>
</gene>
<dbReference type="HAMAP" id="MF_00473">
    <property type="entry name" value="G6P_isomerase"/>
    <property type="match status" value="1"/>
</dbReference>
<keyword evidence="12" id="KW-1185">Reference proteome</keyword>
<dbReference type="InterPro" id="IPR046348">
    <property type="entry name" value="SIS_dom_sf"/>
</dbReference>
<dbReference type="GO" id="GO:0051156">
    <property type="term" value="P:glucose 6-phosphate metabolic process"/>
    <property type="evidence" value="ECO:0007669"/>
    <property type="project" value="TreeGrafter"/>
</dbReference>
<evidence type="ECO:0000256" key="2">
    <source>
        <dbReference type="ARBA" id="ARBA00006604"/>
    </source>
</evidence>
<dbReference type="SUPFAM" id="SSF53697">
    <property type="entry name" value="SIS domain"/>
    <property type="match status" value="1"/>
</dbReference>
<keyword evidence="6 9" id="KW-0324">Glycolysis</keyword>
<dbReference type="RefSeq" id="XP_022839987.1">
    <property type="nucleotide sequence ID" value="XM_022983059.1"/>
</dbReference>
<evidence type="ECO:0000256" key="8">
    <source>
        <dbReference type="ARBA" id="ARBA00029321"/>
    </source>
</evidence>
<organism evidence="11 12">
    <name type="scientific">Ostreococcus tauri</name>
    <name type="common">Marine green alga</name>
    <dbReference type="NCBI Taxonomy" id="70448"/>
    <lineage>
        <taxon>Eukaryota</taxon>
        <taxon>Viridiplantae</taxon>
        <taxon>Chlorophyta</taxon>
        <taxon>Mamiellophyceae</taxon>
        <taxon>Mamiellales</taxon>
        <taxon>Bathycoccaceae</taxon>
        <taxon>Ostreococcus</taxon>
    </lineage>
</organism>
<dbReference type="PANTHER" id="PTHR11469">
    <property type="entry name" value="GLUCOSE-6-PHOSPHATE ISOMERASE"/>
    <property type="match status" value="1"/>
</dbReference>
<dbReference type="FunFam" id="3.40.50.10490:FF:000018">
    <property type="entry name" value="Glucose-6-phosphate isomerase"/>
    <property type="match status" value="1"/>
</dbReference>
<comment type="catalytic activity">
    <reaction evidence="8 9">
        <text>alpha-D-glucose 6-phosphate = beta-D-fructose 6-phosphate</text>
        <dbReference type="Rhea" id="RHEA:11816"/>
        <dbReference type="ChEBI" id="CHEBI:57634"/>
        <dbReference type="ChEBI" id="CHEBI:58225"/>
        <dbReference type="EC" id="5.3.1.9"/>
    </reaction>
</comment>
<dbReference type="GO" id="GO:0048029">
    <property type="term" value="F:monosaccharide binding"/>
    <property type="evidence" value="ECO:0007669"/>
    <property type="project" value="TreeGrafter"/>
</dbReference>
<dbReference type="Gene3D" id="1.10.1390.10">
    <property type="match status" value="1"/>
</dbReference>
<dbReference type="InParanoid" id="A0A090MC80"/>
<evidence type="ECO:0000256" key="10">
    <source>
        <dbReference type="SAM" id="MobiDB-lite"/>
    </source>
</evidence>
<comment type="pathway">
    <text evidence="1 9">Carbohydrate degradation; glycolysis; D-glyceraldehyde 3-phosphate and glycerone phosphate from D-glucose: step 2/4.</text>
</comment>
<comment type="similarity">
    <text evidence="2 9">Belongs to the GPI family.</text>
</comment>
<dbReference type="OrthoDB" id="5831190at2759"/>
<dbReference type="FunFam" id="3.40.50.10490:FF:000048">
    <property type="entry name" value="Glucose-6-phosphate isomerase"/>
    <property type="match status" value="1"/>
</dbReference>
<dbReference type="InterPro" id="IPR035482">
    <property type="entry name" value="SIS_PGI_2"/>
</dbReference>
<dbReference type="PRINTS" id="PR00662">
    <property type="entry name" value="G6PISOMERASE"/>
</dbReference>
<evidence type="ECO:0000256" key="5">
    <source>
        <dbReference type="ARBA" id="ARBA00022490"/>
    </source>
</evidence>
<dbReference type="FunFam" id="3.40.50.10490:FF:000031">
    <property type="entry name" value="Glucose-6-phosphate isomerase"/>
    <property type="match status" value="1"/>
</dbReference>
<dbReference type="GO" id="GO:0006094">
    <property type="term" value="P:gluconeogenesis"/>
    <property type="evidence" value="ECO:0007669"/>
    <property type="project" value="UniProtKB-KW"/>
</dbReference>
<dbReference type="PANTHER" id="PTHR11469:SF1">
    <property type="entry name" value="GLUCOSE-6-PHOSPHATE ISOMERASE"/>
    <property type="match status" value="1"/>
</dbReference>
<dbReference type="InterPro" id="IPR001672">
    <property type="entry name" value="G6P_Isomerase"/>
</dbReference>
<dbReference type="InterPro" id="IPR018189">
    <property type="entry name" value="Phosphoglucose_isomerase_CS"/>
</dbReference>
<proteinExistence type="inferred from homology"/>
<dbReference type="GO" id="GO:0004347">
    <property type="term" value="F:glucose-6-phosphate isomerase activity"/>
    <property type="evidence" value="ECO:0007669"/>
    <property type="project" value="UniProtKB-EC"/>
</dbReference>
<name>A0A090MC80_OSTTA</name>
<dbReference type="Pfam" id="PF00342">
    <property type="entry name" value="PGI"/>
    <property type="match status" value="1"/>
</dbReference>
<keyword evidence="7 9" id="KW-0413">Isomerase</keyword>
<feature type="region of interest" description="Disordered" evidence="10">
    <location>
        <begin position="1"/>
        <end position="20"/>
    </location>
</feature>
<protein>
    <recommendedName>
        <fullName evidence="3 9">Glucose-6-phosphate isomerase</fullName>
        <ecNumber evidence="3 9">5.3.1.9</ecNumber>
    </recommendedName>
</protein>
<evidence type="ECO:0000313" key="11">
    <source>
        <dbReference type="EMBL" id="CEF99714.1"/>
    </source>
</evidence>
<dbReference type="UniPathway" id="UPA00109">
    <property type="reaction ID" value="UER00181"/>
</dbReference>